<dbReference type="PROSITE" id="PS50837">
    <property type="entry name" value="NACHT"/>
    <property type="match status" value="1"/>
</dbReference>
<organism evidence="3 4">
    <name type="scientific">Galerina marginata (strain CBS 339.88)</name>
    <dbReference type="NCBI Taxonomy" id="685588"/>
    <lineage>
        <taxon>Eukaryota</taxon>
        <taxon>Fungi</taxon>
        <taxon>Dikarya</taxon>
        <taxon>Basidiomycota</taxon>
        <taxon>Agaricomycotina</taxon>
        <taxon>Agaricomycetes</taxon>
        <taxon>Agaricomycetidae</taxon>
        <taxon>Agaricales</taxon>
        <taxon>Agaricineae</taxon>
        <taxon>Strophariaceae</taxon>
        <taxon>Galerina</taxon>
    </lineage>
</organism>
<dbReference type="Pfam" id="PF24883">
    <property type="entry name" value="NPHP3_N"/>
    <property type="match status" value="1"/>
</dbReference>
<evidence type="ECO:0000256" key="1">
    <source>
        <dbReference type="ARBA" id="ARBA00022737"/>
    </source>
</evidence>
<protein>
    <recommendedName>
        <fullName evidence="2">NACHT domain-containing protein</fullName>
    </recommendedName>
</protein>
<evidence type="ECO:0000313" key="4">
    <source>
        <dbReference type="Proteomes" id="UP000027222"/>
    </source>
</evidence>
<dbReference type="PANTHER" id="PTHR10039:SF14">
    <property type="entry name" value="NACHT DOMAIN-CONTAINING PROTEIN"/>
    <property type="match status" value="1"/>
</dbReference>
<sequence length="541" mass="60519">MSGEPYESVQSLAAFHHPRPSDSERSQNAPSLAISEGFFNYSQNMIVSGGNFNYIQSNNSGFLRIEKAAVSAAMHTSGEEFQRPGCYENTRVAVLERLRNWGVAGKAEEDADERVMWLYGDAGAGKSAIAQTLAVDCAKMNRLLGSFFFFRNDPDRADHSHLVVTLIYQAVTVIPTLKAHVAAIVEQDPKIFEKDLELQLQSLLIDPLNALARRPGFSLSSIPRFIIIDGLDECSTPDKQSHLLKVLVRMLQKCAIPLKVLIASRPEIEIKAAFNSAPLTSLATRLALDNSFKPGADIRHFLRATFQTIKGTHPFKSRIPASWPNEQDLEVLVHKSSRQFIYAAIVAKFVSSRRHKPVQRLGIVLGLHPIESEKDYPFAELDALYTFLFSAIPTEKLEIARKILGLIIVVNPLSLNYTRSLLVMSQLVLDNAENICEFLSLEPGDEQYYLADLASVLQFEPLENGGETETQIQITHASLSDFLLDSKRSKDFFISPNAFATDVLHTCFRHLKNLTLNDRLLHHCFEKTSLSSPFSLRQSFL</sequence>
<feature type="domain" description="NACHT" evidence="2">
    <location>
        <begin position="114"/>
        <end position="266"/>
    </location>
</feature>
<proteinExistence type="predicted"/>
<keyword evidence="1" id="KW-0677">Repeat</keyword>
<dbReference type="AlphaFoldDB" id="A0A067SWJ5"/>
<dbReference type="Gene3D" id="3.40.50.300">
    <property type="entry name" value="P-loop containing nucleotide triphosphate hydrolases"/>
    <property type="match status" value="1"/>
</dbReference>
<dbReference type="HOGENOM" id="CLU_000288_6_10_1"/>
<dbReference type="SUPFAM" id="SSF52540">
    <property type="entry name" value="P-loop containing nucleoside triphosphate hydrolases"/>
    <property type="match status" value="1"/>
</dbReference>
<dbReference type="OrthoDB" id="4760524at2759"/>
<dbReference type="InterPro" id="IPR056884">
    <property type="entry name" value="NPHP3-like_N"/>
</dbReference>
<reference evidence="4" key="1">
    <citation type="journal article" date="2014" name="Proc. Natl. Acad. Sci. U.S.A.">
        <title>Extensive sampling of basidiomycete genomes demonstrates inadequacy of the white-rot/brown-rot paradigm for wood decay fungi.</title>
        <authorList>
            <person name="Riley R."/>
            <person name="Salamov A.A."/>
            <person name="Brown D.W."/>
            <person name="Nagy L.G."/>
            <person name="Floudas D."/>
            <person name="Held B.W."/>
            <person name="Levasseur A."/>
            <person name="Lombard V."/>
            <person name="Morin E."/>
            <person name="Otillar R."/>
            <person name="Lindquist E.A."/>
            <person name="Sun H."/>
            <person name="LaButti K.M."/>
            <person name="Schmutz J."/>
            <person name="Jabbour D."/>
            <person name="Luo H."/>
            <person name="Baker S.E."/>
            <person name="Pisabarro A.G."/>
            <person name="Walton J.D."/>
            <person name="Blanchette R.A."/>
            <person name="Henrissat B."/>
            <person name="Martin F."/>
            <person name="Cullen D."/>
            <person name="Hibbett D.S."/>
            <person name="Grigoriev I.V."/>
        </authorList>
    </citation>
    <scope>NUCLEOTIDE SEQUENCE [LARGE SCALE GENOMIC DNA]</scope>
    <source>
        <strain evidence="4">CBS 339.88</strain>
    </source>
</reference>
<dbReference type="InterPro" id="IPR007111">
    <property type="entry name" value="NACHT_NTPase"/>
</dbReference>
<keyword evidence="4" id="KW-1185">Reference proteome</keyword>
<name>A0A067SWJ5_GALM3</name>
<dbReference type="EMBL" id="KL142394">
    <property type="protein sequence ID" value="KDR71138.1"/>
    <property type="molecule type" value="Genomic_DNA"/>
</dbReference>
<gene>
    <name evidence="3" type="ORF">GALMADRAFT_807798</name>
</gene>
<dbReference type="Proteomes" id="UP000027222">
    <property type="component" value="Unassembled WGS sequence"/>
</dbReference>
<evidence type="ECO:0000313" key="3">
    <source>
        <dbReference type="EMBL" id="KDR71138.1"/>
    </source>
</evidence>
<accession>A0A067SWJ5</accession>
<dbReference type="STRING" id="685588.A0A067SWJ5"/>
<evidence type="ECO:0000259" key="2">
    <source>
        <dbReference type="PROSITE" id="PS50837"/>
    </source>
</evidence>
<dbReference type="PANTHER" id="PTHR10039">
    <property type="entry name" value="AMELOGENIN"/>
    <property type="match status" value="1"/>
</dbReference>
<dbReference type="InterPro" id="IPR027417">
    <property type="entry name" value="P-loop_NTPase"/>
</dbReference>